<dbReference type="AlphaFoldDB" id="A0A7J5YFX5"/>
<evidence type="ECO:0000256" key="1">
    <source>
        <dbReference type="SAM" id="MobiDB-lite"/>
    </source>
</evidence>
<proteinExistence type="predicted"/>
<gene>
    <name evidence="2" type="ORF">F7725_014841</name>
</gene>
<reference evidence="2 3" key="1">
    <citation type="submission" date="2020-03" db="EMBL/GenBank/DDBJ databases">
        <title>Dissostichus mawsoni Genome sequencing and assembly.</title>
        <authorList>
            <person name="Park H."/>
        </authorList>
    </citation>
    <scope>NUCLEOTIDE SEQUENCE [LARGE SCALE GENOMIC DNA]</scope>
    <source>
        <strain evidence="2">DM0001</strain>
        <tissue evidence="2">Muscle</tissue>
    </source>
</reference>
<protein>
    <submittedName>
        <fullName evidence="2">Uncharacterized protein</fullName>
    </submittedName>
</protein>
<feature type="region of interest" description="Disordered" evidence="1">
    <location>
        <begin position="1"/>
        <end position="26"/>
    </location>
</feature>
<organism evidence="2 3">
    <name type="scientific">Dissostichus mawsoni</name>
    <name type="common">Antarctic cod</name>
    <dbReference type="NCBI Taxonomy" id="36200"/>
    <lineage>
        <taxon>Eukaryota</taxon>
        <taxon>Metazoa</taxon>
        <taxon>Chordata</taxon>
        <taxon>Craniata</taxon>
        <taxon>Vertebrata</taxon>
        <taxon>Euteleostomi</taxon>
        <taxon>Actinopterygii</taxon>
        <taxon>Neopterygii</taxon>
        <taxon>Teleostei</taxon>
        <taxon>Neoteleostei</taxon>
        <taxon>Acanthomorphata</taxon>
        <taxon>Eupercaria</taxon>
        <taxon>Perciformes</taxon>
        <taxon>Notothenioidei</taxon>
        <taxon>Nototheniidae</taxon>
        <taxon>Dissostichus</taxon>
    </lineage>
</organism>
<keyword evidence="3" id="KW-1185">Reference proteome</keyword>
<dbReference type="Proteomes" id="UP000518266">
    <property type="component" value="Unassembled WGS sequence"/>
</dbReference>
<sequence>MGWSATEGGGGVSCFTTEGESPPLPLEKSSGWSVSSCFTVWCLTGGSRVLMCLSLSWTSCERYDCSESPQNRHSVSVATGSVSVVTAAGETEGEASETEGEPPGDEMCRSQLAFTVADQRGFVRRHVVADVALVRHDAQVEAHNEKVCSQNRQGYEPLEPLAVLPLAVLPLAALPLAALPLAVGLPALAPGFLPLSSASSCTAVLEAGGESDSGVWASPSSAPAEEEEGVLKREGVGGGREGLMQPSDACWEICRGGGWSVEGAWLPGRLRLAPLRICWMSASSSPGLTPDEAAAAPPSGIRKAGGGRKGCRRLMASIRGRDSPPERKWGGATWITLMLSSPSACRKSLCCPSGDPSSSSGSSLLGFSSGSSGSSSSSGSRSSSSSGSSGWEVVLCSSSADLRGKARSQESQTKR</sequence>
<comment type="caution">
    <text evidence="2">The sequence shown here is derived from an EMBL/GenBank/DDBJ whole genome shotgun (WGS) entry which is preliminary data.</text>
</comment>
<name>A0A7J5YFX5_DISMA</name>
<feature type="region of interest" description="Disordered" evidence="1">
    <location>
        <begin position="288"/>
        <end position="309"/>
    </location>
</feature>
<dbReference type="EMBL" id="JAAKFY010000012">
    <property type="protein sequence ID" value="KAF3848344.1"/>
    <property type="molecule type" value="Genomic_DNA"/>
</dbReference>
<accession>A0A7J5YFX5</accession>
<feature type="compositionally biased region" description="Low complexity" evidence="1">
    <location>
        <begin position="361"/>
        <end position="390"/>
    </location>
</feature>
<evidence type="ECO:0000313" key="2">
    <source>
        <dbReference type="EMBL" id="KAF3848344.1"/>
    </source>
</evidence>
<feature type="region of interest" description="Disordered" evidence="1">
    <location>
        <begin position="361"/>
        <end position="391"/>
    </location>
</feature>
<evidence type="ECO:0000313" key="3">
    <source>
        <dbReference type="Proteomes" id="UP000518266"/>
    </source>
</evidence>